<dbReference type="PANTHER" id="PTHR38036">
    <property type="entry name" value="UPF0250 PROTEIN YBED"/>
    <property type="match status" value="1"/>
</dbReference>
<evidence type="ECO:0000313" key="2">
    <source>
        <dbReference type="EMBL" id="MDA3968924.1"/>
    </source>
</evidence>
<comment type="caution">
    <text evidence="2">The sequence shown here is derived from an EMBL/GenBank/DDBJ whole genome shotgun (WGS) entry which is preliminary data.</text>
</comment>
<dbReference type="Gene3D" id="3.30.70.260">
    <property type="match status" value="1"/>
</dbReference>
<accession>A0ABT4VE15</accession>
<name>A0ABT4VE15_9HELI</name>
<sequence>MEKPQIQYPCTWNYRIIGESKERLVEIAFDIIDTNFNHTPQMQSKNGKYHSINIEVVVQNEEHRNDIFKKLQKHEEIKFVL</sequence>
<protein>
    <submittedName>
        <fullName evidence="2">DUF493 domain-containing protein</fullName>
    </submittedName>
</protein>
<gene>
    <name evidence="2" type="ORF">PF021_04455</name>
</gene>
<dbReference type="SUPFAM" id="SSF117991">
    <property type="entry name" value="YbeD/HP0495-like"/>
    <property type="match status" value="1"/>
</dbReference>
<comment type="similarity">
    <text evidence="1">Belongs to the UPF0250 family.</text>
</comment>
<dbReference type="Proteomes" id="UP001210261">
    <property type="component" value="Unassembled WGS sequence"/>
</dbReference>
<proteinExistence type="inferred from homology"/>
<dbReference type="RefSeq" id="WP_271021216.1">
    <property type="nucleotide sequence ID" value="NZ_JAQHXR010000002.1"/>
</dbReference>
<dbReference type="InterPro" id="IPR007454">
    <property type="entry name" value="UPF0250_YbeD-like"/>
</dbReference>
<reference evidence="2 3" key="1">
    <citation type="submission" date="2023-01" db="EMBL/GenBank/DDBJ databases">
        <title>Description of Helicobacter ibis sp. nov. isolated from faecal droppings of black-faced ibis (Theristicus melanopis).</title>
        <authorList>
            <person name="Lopez-Cantillo M."/>
            <person name="Vidal-Veuthey B."/>
            <person name="Mella A."/>
            <person name="De La Haba R."/>
            <person name="Collado L."/>
        </authorList>
    </citation>
    <scope>NUCLEOTIDE SEQUENCE [LARGE SCALE GENOMIC DNA]</scope>
    <source>
        <strain evidence="2 3">A82</strain>
    </source>
</reference>
<dbReference type="Pfam" id="PF04359">
    <property type="entry name" value="DUF493"/>
    <property type="match status" value="1"/>
</dbReference>
<organism evidence="2 3">
    <name type="scientific">Helicobacter ibis</name>
    <dbReference type="NCBI Taxonomy" id="2962633"/>
    <lineage>
        <taxon>Bacteria</taxon>
        <taxon>Pseudomonadati</taxon>
        <taxon>Campylobacterota</taxon>
        <taxon>Epsilonproteobacteria</taxon>
        <taxon>Campylobacterales</taxon>
        <taxon>Helicobacteraceae</taxon>
        <taxon>Helicobacter</taxon>
    </lineage>
</organism>
<dbReference type="PANTHER" id="PTHR38036:SF1">
    <property type="entry name" value="UPF0250 PROTEIN YBED"/>
    <property type="match status" value="1"/>
</dbReference>
<evidence type="ECO:0000256" key="1">
    <source>
        <dbReference type="ARBA" id="ARBA00008460"/>
    </source>
</evidence>
<dbReference type="EMBL" id="JAQHXR010000002">
    <property type="protein sequence ID" value="MDA3968924.1"/>
    <property type="molecule type" value="Genomic_DNA"/>
</dbReference>
<keyword evidence="3" id="KW-1185">Reference proteome</keyword>
<dbReference type="InterPro" id="IPR027471">
    <property type="entry name" value="YbeD-like_sf"/>
</dbReference>
<evidence type="ECO:0000313" key="3">
    <source>
        <dbReference type="Proteomes" id="UP001210261"/>
    </source>
</evidence>